<feature type="region of interest" description="Disordered" evidence="6">
    <location>
        <begin position="383"/>
        <end position="404"/>
    </location>
</feature>
<evidence type="ECO:0000256" key="3">
    <source>
        <dbReference type="ARBA" id="ARBA00022763"/>
    </source>
</evidence>
<dbReference type="FunFam" id="2.60.120.260:FF:000025">
    <property type="entry name" value="DNA repair protein XRCC1 isoform X1"/>
    <property type="match status" value="1"/>
</dbReference>
<protein>
    <submittedName>
        <fullName evidence="8">Xray repair complementing defective repair in Chinese hamster cells 1 [Xenopus laevis]</fullName>
    </submittedName>
</protein>
<feature type="compositionally biased region" description="Basic and acidic residues" evidence="6">
    <location>
        <begin position="247"/>
        <end position="260"/>
    </location>
</feature>
<dbReference type="GO" id="GO:0003684">
    <property type="term" value="F:damaged DNA binding"/>
    <property type="evidence" value="ECO:0007669"/>
    <property type="project" value="InterPro"/>
</dbReference>
<name>A0A0K2VG20_LEPSM</name>
<comment type="subcellular location">
    <subcellularLocation>
        <location evidence="1">Nucleus</location>
    </subcellularLocation>
</comment>
<dbReference type="GO" id="GO:0000012">
    <property type="term" value="P:single strand break repair"/>
    <property type="evidence" value="ECO:0007669"/>
    <property type="project" value="InterPro"/>
</dbReference>
<feature type="compositionally biased region" description="Basic and acidic residues" evidence="6">
    <location>
        <begin position="390"/>
        <end position="401"/>
    </location>
</feature>
<dbReference type="GO" id="GO:0006303">
    <property type="term" value="P:double-strand break repair via nonhomologous end joining"/>
    <property type="evidence" value="ECO:0007669"/>
    <property type="project" value="InterPro"/>
</dbReference>
<dbReference type="SMART" id="SM00292">
    <property type="entry name" value="BRCT"/>
    <property type="match status" value="2"/>
</dbReference>
<organism evidence="8">
    <name type="scientific">Lepeophtheirus salmonis</name>
    <name type="common">Salmon louse</name>
    <name type="synonym">Caligus salmonis</name>
    <dbReference type="NCBI Taxonomy" id="72036"/>
    <lineage>
        <taxon>Eukaryota</taxon>
        <taxon>Metazoa</taxon>
        <taxon>Ecdysozoa</taxon>
        <taxon>Arthropoda</taxon>
        <taxon>Crustacea</taxon>
        <taxon>Multicrustacea</taxon>
        <taxon>Hexanauplia</taxon>
        <taxon>Copepoda</taxon>
        <taxon>Siphonostomatoida</taxon>
        <taxon>Caligidae</taxon>
        <taxon>Lepeophtheirus</taxon>
    </lineage>
</organism>
<dbReference type="Pfam" id="PF01834">
    <property type="entry name" value="XRCC1_N"/>
    <property type="match status" value="1"/>
</dbReference>
<feature type="compositionally biased region" description="Basic and acidic residues" evidence="6">
    <location>
        <begin position="219"/>
        <end position="240"/>
    </location>
</feature>
<proteinExistence type="predicted"/>
<feature type="region of interest" description="Disordered" evidence="6">
    <location>
        <begin position="219"/>
        <end position="290"/>
    </location>
</feature>
<dbReference type="EMBL" id="HACA01031500">
    <property type="protein sequence ID" value="CDW48861.1"/>
    <property type="molecule type" value="Transcribed_RNA"/>
</dbReference>
<dbReference type="Gene3D" id="2.60.120.260">
    <property type="entry name" value="Galactose-binding domain-like"/>
    <property type="match status" value="1"/>
</dbReference>
<keyword evidence="3" id="KW-0227">DNA damage</keyword>
<keyword evidence="4" id="KW-0234">DNA repair</keyword>
<dbReference type="CDD" id="cd17725">
    <property type="entry name" value="BRCT_XRCC1_rpt1"/>
    <property type="match status" value="1"/>
</dbReference>
<evidence type="ECO:0000256" key="2">
    <source>
        <dbReference type="ARBA" id="ARBA00022737"/>
    </source>
</evidence>
<feature type="domain" description="BRCT" evidence="7">
    <location>
        <begin position="511"/>
        <end position="600"/>
    </location>
</feature>
<dbReference type="InterPro" id="IPR001357">
    <property type="entry name" value="BRCT_dom"/>
</dbReference>
<dbReference type="FunFam" id="3.40.50.10190:FF:000008">
    <property type="entry name" value="X-ray repair cross complementing 1"/>
    <property type="match status" value="1"/>
</dbReference>
<dbReference type="InterPro" id="IPR002706">
    <property type="entry name" value="Xrcc1_N"/>
</dbReference>
<feature type="region of interest" description="Disordered" evidence="6">
    <location>
        <begin position="422"/>
        <end position="477"/>
    </location>
</feature>
<dbReference type="Pfam" id="PF00533">
    <property type="entry name" value="BRCT"/>
    <property type="match status" value="2"/>
</dbReference>
<dbReference type="GO" id="GO:0005634">
    <property type="term" value="C:nucleus"/>
    <property type="evidence" value="ECO:0007669"/>
    <property type="project" value="UniProtKB-SubCell"/>
</dbReference>
<evidence type="ECO:0000259" key="7">
    <source>
        <dbReference type="PROSITE" id="PS50172"/>
    </source>
</evidence>
<sequence>MAPLKFRRLVSFSSEDRDKPACGLLSNKKWCCKDPGESSAWVIFELEGLAKISAIDIGNFCSAFVEVQVSRSGSSDFRPLLPSSSFLNPVESRSMEHFERVRMFSEDKFDISNSKDSWDLLKVICTQPFNKRTRYGLNFVTVNGMLDSKANLISSPKIHRIGSIILKDEEPYDETLKNGDLFAKRKIKIIDSSRKLSLSEDMKSKESLASLSLAISQRKDKENETLRSKRMVDEENEERRKARKRKLDTIDKLPSRKNEENSTPSTLNEHSEKHTLKKLRKKDPSTSCLSSTIKEESTNVKTAPFRKLFSGVVFVISGFQNPLRSEIRSKALAMGAVYSGDWNTTCTHLICAFTNTPKFNQVKSSGGKIVKKEWIEDGNQGRKRSHWRKYALDPADKKEPPSDDEYFEETIQVVADAHKKSPIATNESDFSQSEDNEACDTDDEIDNIIQNQSKKIKKEASDPDEAQTSSPYMEDTDVEMSDYGSADESYKADTDVESPITENTKNISFPQLPDYFHDVVFYFYGPLENETLIKRIIVRAGGKVFPYMDPQVNFVVSEKLWDDNFDIAVKVNPKMRFVIPEYIMKCFEGNTKLPTKLYRTKEPIE</sequence>
<gene>
    <name evidence="8" type="primary">xrcc1</name>
</gene>
<evidence type="ECO:0000256" key="4">
    <source>
        <dbReference type="ARBA" id="ARBA00023204"/>
    </source>
</evidence>
<dbReference type="GO" id="GO:0006284">
    <property type="term" value="P:base-excision repair"/>
    <property type="evidence" value="ECO:0007669"/>
    <property type="project" value="InterPro"/>
</dbReference>
<evidence type="ECO:0000256" key="1">
    <source>
        <dbReference type="ARBA" id="ARBA00004123"/>
    </source>
</evidence>
<dbReference type="Gene3D" id="3.40.50.10190">
    <property type="entry name" value="BRCT domain"/>
    <property type="match status" value="2"/>
</dbReference>
<dbReference type="AlphaFoldDB" id="A0A0K2VG20"/>
<evidence type="ECO:0000256" key="5">
    <source>
        <dbReference type="ARBA" id="ARBA00023242"/>
    </source>
</evidence>
<evidence type="ECO:0000256" key="6">
    <source>
        <dbReference type="SAM" id="MobiDB-lite"/>
    </source>
</evidence>
<feature type="compositionally biased region" description="Acidic residues" evidence="6">
    <location>
        <begin position="432"/>
        <end position="446"/>
    </location>
</feature>
<dbReference type="InterPro" id="IPR045080">
    <property type="entry name" value="BRCT_XRCC1_rpt1"/>
</dbReference>
<reference evidence="8" key="1">
    <citation type="submission" date="2014-05" db="EMBL/GenBank/DDBJ databases">
        <authorList>
            <person name="Chronopoulou M."/>
        </authorList>
    </citation>
    <scope>NUCLEOTIDE SEQUENCE</scope>
    <source>
        <tissue evidence="8">Whole organism</tissue>
    </source>
</reference>
<dbReference type="InterPro" id="IPR036420">
    <property type="entry name" value="BRCT_dom_sf"/>
</dbReference>
<dbReference type="PROSITE" id="PS50172">
    <property type="entry name" value="BRCT"/>
    <property type="match status" value="2"/>
</dbReference>
<dbReference type="InterPro" id="IPR008979">
    <property type="entry name" value="Galactose-bd-like_sf"/>
</dbReference>
<dbReference type="SUPFAM" id="SSF49785">
    <property type="entry name" value="Galactose-binding domain-like"/>
    <property type="match status" value="1"/>
</dbReference>
<dbReference type="OrthoDB" id="25840at2759"/>
<keyword evidence="5" id="KW-0539">Nucleus</keyword>
<keyword evidence="2" id="KW-0677">Repeat</keyword>
<feature type="domain" description="BRCT" evidence="7">
    <location>
        <begin position="304"/>
        <end position="392"/>
    </location>
</feature>
<dbReference type="SUPFAM" id="SSF52113">
    <property type="entry name" value="BRCT domain"/>
    <property type="match status" value="2"/>
</dbReference>
<dbReference type="PANTHER" id="PTHR11370:SF5">
    <property type="entry name" value="DNA REPAIR PROTEIN XRCC1"/>
    <property type="match status" value="1"/>
</dbReference>
<dbReference type="PANTHER" id="PTHR11370">
    <property type="entry name" value="DNA-REPAIR PROTEIN XRCC1"/>
    <property type="match status" value="1"/>
</dbReference>
<accession>A0A0K2VG20</accession>
<evidence type="ECO:0000313" key="8">
    <source>
        <dbReference type="EMBL" id="CDW48861.1"/>
    </source>
</evidence>